<feature type="compositionally biased region" description="Low complexity" evidence="8">
    <location>
        <begin position="71"/>
        <end position="103"/>
    </location>
</feature>
<dbReference type="AlphaFoldDB" id="A0AAJ7DU75"/>
<dbReference type="CTD" id="40589"/>
<dbReference type="GO" id="GO:0005856">
    <property type="term" value="C:cytoskeleton"/>
    <property type="evidence" value="ECO:0007669"/>
    <property type="project" value="UniProtKB-SubCell"/>
</dbReference>
<feature type="region of interest" description="Disordered" evidence="8">
    <location>
        <begin position="27"/>
        <end position="116"/>
    </location>
</feature>
<evidence type="ECO:0000256" key="8">
    <source>
        <dbReference type="SAM" id="MobiDB-lite"/>
    </source>
</evidence>
<evidence type="ECO:0000256" key="3">
    <source>
        <dbReference type="ARBA" id="ARBA00022490"/>
    </source>
</evidence>
<keyword evidence="10" id="KW-1185">Reference proteome</keyword>
<keyword evidence="6" id="KW-0206">Cytoskeleton</keyword>
<feature type="coiled-coil region" evidence="7">
    <location>
        <begin position="763"/>
        <end position="794"/>
    </location>
</feature>
<protein>
    <submittedName>
        <fullName evidence="11">Probable myosin light chain kinase DDB_G0279831</fullName>
    </submittedName>
</protein>
<feature type="region of interest" description="Disordered" evidence="8">
    <location>
        <begin position="151"/>
        <end position="171"/>
    </location>
</feature>
<feature type="compositionally biased region" description="Low complexity" evidence="8">
    <location>
        <begin position="31"/>
        <end position="44"/>
    </location>
</feature>
<evidence type="ECO:0000256" key="7">
    <source>
        <dbReference type="SAM" id="Coils"/>
    </source>
</evidence>
<reference evidence="11" key="1">
    <citation type="submission" date="2025-08" db="UniProtKB">
        <authorList>
            <consortium name="RefSeq"/>
        </authorList>
    </citation>
    <scope>IDENTIFICATION</scope>
</reference>
<dbReference type="InterPro" id="IPR007707">
    <property type="entry name" value="TACC_C"/>
</dbReference>
<dbReference type="GO" id="GO:0007052">
    <property type="term" value="P:mitotic spindle organization"/>
    <property type="evidence" value="ECO:0007669"/>
    <property type="project" value="InterPro"/>
</dbReference>
<evidence type="ECO:0000259" key="9">
    <source>
        <dbReference type="Pfam" id="PF05010"/>
    </source>
</evidence>
<dbReference type="PANTHER" id="PTHR13924">
    <property type="entry name" value="TRANSFORMING ACIDIC COILED-COIL CONTAINING PROTEIN 1/2"/>
    <property type="match status" value="1"/>
</dbReference>
<evidence type="ECO:0000256" key="6">
    <source>
        <dbReference type="ARBA" id="ARBA00023212"/>
    </source>
</evidence>
<keyword evidence="11" id="KW-0808">Transferase</keyword>
<keyword evidence="5 7" id="KW-0175">Coiled coil</keyword>
<organism evidence="10 11">
    <name type="scientific">Ceratosolen solmsi marchali</name>
    <dbReference type="NCBI Taxonomy" id="326594"/>
    <lineage>
        <taxon>Eukaryota</taxon>
        <taxon>Metazoa</taxon>
        <taxon>Ecdysozoa</taxon>
        <taxon>Arthropoda</taxon>
        <taxon>Hexapoda</taxon>
        <taxon>Insecta</taxon>
        <taxon>Pterygota</taxon>
        <taxon>Neoptera</taxon>
        <taxon>Endopterygota</taxon>
        <taxon>Hymenoptera</taxon>
        <taxon>Apocrita</taxon>
        <taxon>Proctotrupomorpha</taxon>
        <taxon>Chalcidoidea</taxon>
        <taxon>Agaonidae</taxon>
        <taxon>Agaoninae</taxon>
        <taxon>Ceratosolen</taxon>
    </lineage>
</organism>
<gene>
    <name evidence="11" type="primary">LOC105361179</name>
</gene>
<feature type="coiled-coil region" evidence="7">
    <location>
        <begin position="827"/>
        <end position="858"/>
    </location>
</feature>
<dbReference type="InterPro" id="IPR039915">
    <property type="entry name" value="TACC"/>
</dbReference>
<evidence type="ECO:0000256" key="2">
    <source>
        <dbReference type="ARBA" id="ARBA00009423"/>
    </source>
</evidence>
<feature type="domain" description="Transforming acidic coiled-coil-containing protein C-terminal" evidence="9">
    <location>
        <begin position="787"/>
        <end position="983"/>
    </location>
</feature>
<dbReference type="Gene3D" id="1.20.5.1700">
    <property type="match status" value="1"/>
</dbReference>
<comment type="subcellular location">
    <subcellularLocation>
        <location evidence="1">Cytoplasm</location>
        <location evidence="1">Cytoskeleton</location>
    </subcellularLocation>
</comment>
<comment type="similarity">
    <text evidence="2">Belongs to the TACC family.</text>
</comment>
<dbReference type="GeneID" id="105361179"/>
<dbReference type="GO" id="GO:0005737">
    <property type="term" value="C:cytoplasm"/>
    <property type="evidence" value="ECO:0007669"/>
    <property type="project" value="TreeGrafter"/>
</dbReference>
<evidence type="ECO:0000313" key="11">
    <source>
        <dbReference type="RefSeq" id="XP_011496591.1"/>
    </source>
</evidence>
<feature type="compositionally biased region" description="Polar residues" evidence="8">
    <location>
        <begin position="51"/>
        <end position="63"/>
    </location>
</feature>
<evidence type="ECO:0000256" key="1">
    <source>
        <dbReference type="ARBA" id="ARBA00004245"/>
    </source>
</evidence>
<evidence type="ECO:0000256" key="5">
    <source>
        <dbReference type="ARBA" id="ARBA00023054"/>
    </source>
</evidence>
<sequence>MDFLSRLLSRPAHHQPAICDVSIIDRESVGSSSSPSSSSSSLSPAVKKQNRAQATDQSEQLTRISRDHPEASSSGPSSLVPESLSSASSFQSLASNHSSKSSSGICTDSAPGSPDKTSHAFDNSYINVDIPDVDDLINACLNINLNDGPSVDSPDNNTSNLSHDQTFASATDDTIANETPIELRLEESIQTFETCPVLETNQVLKAEPLSSSIVKSSASIDQPFITPYVSSFENSVVQRHDNESEFKSSLSSLQIDGGTTGSTLSSVVDVIGEPKICTKNETVIEVTNDIANFSLRDPTNDQKEQQNATEVNLCINNAQNYQTLDCTTLLSSESRSDESKKFIVKTADEFNSSAVIDKKSIRTDTNTTNKNELIEKEENTINNTDNKPNNQLIDEQIEHINSISKAVLDTQERENKVSIAETVSPKNNDTCVVNEIKTPNKSNVVIKKEIESSNFSETILLEESHKADTLNIEVIASTPLPTKSLTKDNTHESSCRKSALFVKKSDILEDEYEKECIKNLETLVKREEVVENHGNINFDETVAINKSFEKLFSPELIPKENLDLSNNILHENSLNLLPPQESEYEAFKPQQQSTNLPFPDPSNFRALQEAALSVAKEIDDSVEKIEESEHFVSATTELFGDPSALDYLNQVGSQTTRRGERYDSLYMKFDPLAEKLSMLPQKNLPASALLDEEKEAKVENSLSNMGTPKKNPALAAIDRLLFYSPCTAPSTDTEVPEAIQKKEVIEKQEPLVPIVDEKMAKELEFVRSTVLQLEAEIEKQQQEYKDQLDRQKEVFEDKISLIQTKHNQMQAQLTQEVKCKDQMTVVVEEYEKSISRLIAEREKDRTNFEAEKIKIQEELQVANQHLSNTEAAFSDVHSKYERLKNVVSAYKSNETVLKESIAENQETIKTLENRYEQLKSHAMAQLEKANLELSAIRKHNEAETVKLKALVRKAELKSKSLEETVEQKMKENKELTQIIDEMIARVD</sequence>
<dbReference type="GO" id="GO:0016301">
    <property type="term" value="F:kinase activity"/>
    <property type="evidence" value="ECO:0007669"/>
    <property type="project" value="UniProtKB-KW"/>
</dbReference>
<dbReference type="Pfam" id="PF05010">
    <property type="entry name" value="TACC_C"/>
    <property type="match status" value="1"/>
</dbReference>
<proteinExistence type="inferred from homology"/>
<dbReference type="Proteomes" id="UP000695007">
    <property type="component" value="Unplaced"/>
</dbReference>
<feature type="coiled-coil region" evidence="7">
    <location>
        <begin position="901"/>
        <end position="985"/>
    </location>
</feature>
<dbReference type="KEGG" id="csol:105361179"/>
<keyword evidence="4" id="KW-0597">Phosphoprotein</keyword>
<dbReference type="GO" id="GO:0007097">
    <property type="term" value="P:nuclear migration"/>
    <property type="evidence" value="ECO:0007669"/>
    <property type="project" value="TreeGrafter"/>
</dbReference>
<dbReference type="RefSeq" id="XP_011496591.1">
    <property type="nucleotide sequence ID" value="XM_011498289.1"/>
</dbReference>
<keyword evidence="3" id="KW-0963">Cytoplasm</keyword>
<evidence type="ECO:0000256" key="4">
    <source>
        <dbReference type="ARBA" id="ARBA00022553"/>
    </source>
</evidence>
<accession>A0AAJ7DU75</accession>
<keyword evidence="11" id="KW-0418">Kinase</keyword>
<evidence type="ECO:0000313" key="10">
    <source>
        <dbReference type="Proteomes" id="UP000695007"/>
    </source>
</evidence>
<name>A0AAJ7DU75_9HYME</name>
<dbReference type="PANTHER" id="PTHR13924:SF10">
    <property type="entry name" value="TRANSFORMING ACIDIC COILED-COIL PROTEIN, ISOFORM K"/>
    <property type="match status" value="1"/>
</dbReference>